<organism evidence="2 3">
    <name type="scientific">Purpureocillium lilacinum</name>
    <name type="common">Paecilomyces lilacinus</name>
    <dbReference type="NCBI Taxonomy" id="33203"/>
    <lineage>
        <taxon>Eukaryota</taxon>
        <taxon>Fungi</taxon>
        <taxon>Dikarya</taxon>
        <taxon>Ascomycota</taxon>
        <taxon>Pezizomycotina</taxon>
        <taxon>Sordariomycetes</taxon>
        <taxon>Hypocreomycetidae</taxon>
        <taxon>Hypocreales</taxon>
        <taxon>Ophiocordycipitaceae</taxon>
        <taxon>Purpureocillium</taxon>
    </lineage>
</organism>
<gene>
    <name evidence="2" type="ORF">Purlil1_10520</name>
</gene>
<evidence type="ECO:0000313" key="3">
    <source>
        <dbReference type="Proteomes" id="UP001287286"/>
    </source>
</evidence>
<proteinExistence type="predicted"/>
<keyword evidence="3" id="KW-1185">Reference proteome</keyword>
<accession>A0ABR0BM97</accession>
<protein>
    <submittedName>
        <fullName evidence="2">Uncharacterized protein</fullName>
    </submittedName>
</protein>
<evidence type="ECO:0000256" key="1">
    <source>
        <dbReference type="SAM" id="MobiDB-lite"/>
    </source>
</evidence>
<name>A0ABR0BM97_PURLI</name>
<dbReference type="Proteomes" id="UP001287286">
    <property type="component" value="Unassembled WGS sequence"/>
</dbReference>
<feature type="region of interest" description="Disordered" evidence="1">
    <location>
        <begin position="1"/>
        <end position="26"/>
    </location>
</feature>
<reference evidence="2 3" key="1">
    <citation type="journal article" date="2024" name="Microbiol. Resour. Announc.">
        <title>Genome annotations for the ascomycete fungi Trichoderma harzianum, Trichoderma aggressivum, and Purpureocillium lilacinum.</title>
        <authorList>
            <person name="Beijen E.P.W."/>
            <person name="Ohm R.A."/>
        </authorList>
    </citation>
    <scope>NUCLEOTIDE SEQUENCE [LARGE SCALE GENOMIC DNA]</scope>
    <source>
        <strain evidence="2 3">CBS 150709</strain>
    </source>
</reference>
<dbReference type="EMBL" id="JAWRVI010000054">
    <property type="protein sequence ID" value="KAK4084023.1"/>
    <property type="molecule type" value="Genomic_DNA"/>
</dbReference>
<sequence length="166" mass="17792">MRASPVYNVSGLSNNTTRAERHTTQNVTEKLEYPKKAKQATELKPLRGAIGIAAHGKRAMASSPHGASAAQGGQNCDDCELTSAKQELGTLTSITLTSLESRTNTRTLASLRLTLPAASRIGVRRRLFDTSVAPPSSADNNYLLPAAAHRRAHLPRFTTSPAQLMT</sequence>
<comment type="caution">
    <text evidence="2">The sequence shown here is derived from an EMBL/GenBank/DDBJ whole genome shotgun (WGS) entry which is preliminary data.</text>
</comment>
<evidence type="ECO:0000313" key="2">
    <source>
        <dbReference type="EMBL" id="KAK4084023.1"/>
    </source>
</evidence>